<dbReference type="Pfam" id="PF08868">
    <property type="entry name" value="YugN"/>
    <property type="match status" value="1"/>
</dbReference>
<dbReference type="OrthoDB" id="2988890at2"/>
<protein>
    <recommendedName>
        <fullName evidence="3">YugN-like family protein</fullName>
    </recommendedName>
</protein>
<name>A0A073K4G6_9BACI</name>
<dbReference type="Proteomes" id="UP000027822">
    <property type="component" value="Unassembled WGS sequence"/>
</dbReference>
<comment type="caution">
    <text evidence="1">The sequence shown here is derived from an EMBL/GenBank/DDBJ whole genome shotgun (WGS) entry which is preliminary data.</text>
</comment>
<dbReference type="AlphaFoldDB" id="A0A073K4G6"/>
<dbReference type="STRING" id="574376.BAMA_18150"/>
<reference evidence="1 2" key="1">
    <citation type="submission" date="2014-06" db="EMBL/GenBank/DDBJ databases">
        <title>Draft genome sequence of Bacillus manliponensis JCM 15802 (MCCC 1A00708).</title>
        <authorList>
            <person name="Lai Q."/>
            <person name="Liu Y."/>
            <person name="Shao Z."/>
        </authorList>
    </citation>
    <scope>NUCLEOTIDE SEQUENCE [LARGE SCALE GENOMIC DNA]</scope>
    <source>
        <strain evidence="1 2">JCM 15802</strain>
    </source>
</reference>
<dbReference type="InterPro" id="IPR014967">
    <property type="entry name" value="Uncharacterised_YugN-like"/>
</dbReference>
<accession>A0A073K4G6</accession>
<evidence type="ECO:0000313" key="1">
    <source>
        <dbReference type="EMBL" id="KEK17183.1"/>
    </source>
</evidence>
<dbReference type="EMBL" id="JOTN01000040">
    <property type="protein sequence ID" value="KEK17183.1"/>
    <property type="molecule type" value="Genomic_DNA"/>
</dbReference>
<dbReference type="SUPFAM" id="SSF160755">
    <property type="entry name" value="YugN-like"/>
    <property type="match status" value="1"/>
</dbReference>
<dbReference type="eggNOG" id="ENOG50331JZ">
    <property type="taxonomic scope" value="Bacteria"/>
</dbReference>
<evidence type="ECO:0008006" key="3">
    <source>
        <dbReference type="Google" id="ProtNLM"/>
    </source>
</evidence>
<dbReference type="RefSeq" id="WP_034644063.1">
    <property type="nucleotide sequence ID" value="NZ_CBCSJC010000046.1"/>
</dbReference>
<proteinExistence type="predicted"/>
<keyword evidence="2" id="KW-1185">Reference proteome</keyword>
<sequence>MIPIRSKLEGHTCKLHKLEQILKPLGYDIGGGWEYEKGCFDYKISEEDGYQFLRIPFMAVEGELDVPEVVVRLNTPYVLSHVYQNELDDQVNTFTASITSLDQFAEPKDPDGKVKEKYVTFGERLVRQLEEQIL</sequence>
<evidence type="ECO:0000313" key="2">
    <source>
        <dbReference type="Proteomes" id="UP000027822"/>
    </source>
</evidence>
<gene>
    <name evidence="1" type="ORF">BAMA_18150</name>
</gene>
<organism evidence="1 2">
    <name type="scientific">Bacillus manliponensis</name>
    <dbReference type="NCBI Taxonomy" id="574376"/>
    <lineage>
        <taxon>Bacteria</taxon>
        <taxon>Bacillati</taxon>
        <taxon>Bacillota</taxon>
        <taxon>Bacilli</taxon>
        <taxon>Bacillales</taxon>
        <taxon>Bacillaceae</taxon>
        <taxon>Bacillus</taxon>
        <taxon>Bacillus cereus group</taxon>
    </lineage>
</organism>
<dbReference type="Gene3D" id="3.30.310.100">
    <property type="entry name" value="YugN-like"/>
    <property type="match status" value="1"/>
</dbReference>
<dbReference type="InterPro" id="IPR036491">
    <property type="entry name" value="YugN-like_sf"/>
</dbReference>